<dbReference type="AlphaFoldDB" id="A0A5K7XBA3"/>
<reference evidence="2" key="1">
    <citation type="submission" date="2019-10" db="EMBL/GenBank/DDBJ databases">
        <title>Lacipirellula parvula gen. nov., sp. nov., representing a lineage of planctomycetes widespread in freshwater anoxic habitats, and description of the family Lacipirellulaceae.</title>
        <authorList>
            <person name="Dedysh S.N."/>
            <person name="Kulichevskaya I.S."/>
            <person name="Beletsky A.V."/>
            <person name="Rakitin A.L."/>
            <person name="Mardanov A.V."/>
            <person name="Ivanova A.A."/>
            <person name="Saltykova V.X."/>
            <person name="Rijpstra W.I.C."/>
            <person name="Sinninghe Damste J.S."/>
            <person name="Ravin N.V."/>
        </authorList>
    </citation>
    <scope>NUCLEOTIDE SEQUENCE [LARGE SCALE GENOMIC DNA]</scope>
    <source>
        <strain evidence="2">PX69</strain>
    </source>
</reference>
<name>A0A5K7XBA3_9BACT</name>
<sequence>MQVTPLASVDSLCFGLSFRSPSVAARRRHWSRVPGAAASCLAAPFLHTSLALVAQNVGSDRSEEAHASFELSNRVSLSATGVGGNGFVVGYV</sequence>
<accession>A0A5K7XBA3</accession>
<dbReference type="KEGG" id="lpav:PLANPX_1733"/>
<keyword evidence="2" id="KW-1185">Reference proteome</keyword>
<dbReference type="Proteomes" id="UP000326837">
    <property type="component" value="Chromosome"/>
</dbReference>
<proteinExistence type="predicted"/>
<gene>
    <name evidence="1" type="ORF">PLANPX_1733</name>
</gene>
<organism evidence="1 2">
    <name type="scientific">Lacipirellula parvula</name>
    <dbReference type="NCBI Taxonomy" id="2650471"/>
    <lineage>
        <taxon>Bacteria</taxon>
        <taxon>Pseudomonadati</taxon>
        <taxon>Planctomycetota</taxon>
        <taxon>Planctomycetia</taxon>
        <taxon>Pirellulales</taxon>
        <taxon>Lacipirellulaceae</taxon>
        <taxon>Lacipirellula</taxon>
    </lineage>
</organism>
<dbReference type="EMBL" id="AP021861">
    <property type="protein sequence ID" value="BBO32121.1"/>
    <property type="molecule type" value="Genomic_DNA"/>
</dbReference>
<evidence type="ECO:0000313" key="1">
    <source>
        <dbReference type="EMBL" id="BBO32121.1"/>
    </source>
</evidence>
<evidence type="ECO:0000313" key="2">
    <source>
        <dbReference type="Proteomes" id="UP000326837"/>
    </source>
</evidence>
<protein>
    <submittedName>
        <fullName evidence="1">Uncharacterized protein</fullName>
    </submittedName>
</protein>